<dbReference type="KEGG" id="dea:FPZ08_06830"/>
<organism evidence="3 4">
    <name type="scientific">Devosia ginsengisoli</name>
    <dbReference type="NCBI Taxonomy" id="400770"/>
    <lineage>
        <taxon>Bacteria</taxon>
        <taxon>Pseudomonadati</taxon>
        <taxon>Pseudomonadota</taxon>
        <taxon>Alphaproteobacteria</taxon>
        <taxon>Hyphomicrobiales</taxon>
        <taxon>Devosiaceae</taxon>
        <taxon>Devosia</taxon>
    </lineage>
</organism>
<dbReference type="OrthoDB" id="9808192at2"/>
<feature type="transmembrane region" description="Helical" evidence="1">
    <location>
        <begin position="87"/>
        <end position="104"/>
    </location>
</feature>
<protein>
    <submittedName>
        <fullName evidence="3">HupE/UreJ family protein</fullName>
    </submittedName>
</protein>
<dbReference type="RefSeq" id="WP_146289275.1">
    <property type="nucleotide sequence ID" value="NZ_CP042304.1"/>
</dbReference>
<keyword evidence="1" id="KW-1133">Transmembrane helix</keyword>
<dbReference type="InterPro" id="IPR007038">
    <property type="entry name" value="HupE_UreJ"/>
</dbReference>
<dbReference type="Proteomes" id="UP000315364">
    <property type="component" value="Chromosome"/>
</dbReference>
<dbReference type="AlphaFoldDB" id="A0A5B8LQC0"/>
<feature type="transmembrane region" description="Helical" evidence="1">
    <location>
        <begin position="35"/>
        <end position="55"/>
    </location>
</feature>
<name>A0A5B8LQC0_9HYPH</name>
<evidence type="ECO:0000313" key="3">
    <source>
        <dbReference type="EMBL" id="QDZ10488.1"/>
    </source>
</evidence>
<keyword evidence="4" id="KW-1185">Reference proteome</keyword>
<feature type="transmembrane region" description="Helical" evidence="1">
    <location>
        <begin position="111"/>
        <end position="128"/>
    </location>
</feature>
<evidence type="ECO:0000256" key="1">
    <source>
        <dbReference type="SAM" id="Phobius"/>
    </source>
</evidence>
<evidence type="ECO:0000313" key="4">
    <source>
        <dbReference type="Proteomes" id="UP000315364"/>
    </source>
</evidence>
<feature type="signal peptide" evidence="2">
    <location>
        <begin position="1"/>
        <end position="19"/>
    </location>
</feature>
<feature type="transmembrane region" description="Helical" evidence="1">
    <location>
        <begin position="140"/>
        <end position="162"/>
    </location>
</feature>
<feature type="transmembrane region" description="Helical" evidence="1">
    <location>
        <begin position="174"/>
        <end position="194"/>
    </location>
</feature>
<keyword evidence="1" id="KW-0812">Transmembrane</keyword>
<feature type="transmembrane region" description="Helical" evidence="1">
    <location>
        <begin position="62"/>
        <end position="81"/>
    </location>
</feature>
<proteinExistence type="predicted"/>
<accession>A0A5B8LQC0</accession>
<feature type="chain" id="PRO_5022855260" evidence="2">
    <location>
        <begin position="20"/>
        <end position="195"/>
    </location>
</feature>
<dbReference type="PIRSF" id="PIRSF016919">
    <property type="entry name" value="HupE_UreJ"/>
    <property type="match status" value="1"/>
</dbReference>
<gene>
    <name evidence="3" type="ORF">FPZ08_06830</name>
</gene>
<sequence>MRLLLALAILALSPTIAFAHTGVGDTAGFLHGFEHPIGGSDHVLAMVAVGVFAFILGGRALWLVPLSFVGMMVVGFALGIAQVGVPFVELGIALSSVVIGAAAAWGRPMPVALAMGLVGVFAIFHGHAHGAEMPDTAGGLTYALGFVVATALLHAAGIVAALGAARIVGRYGKVAAQVAGGVFALAGVGILAGWL</sequence>
<keyword evidence="2" id="KW-0732">Signal</keyword>
<reference evidence="3 4" key="1">
    <citation type="submission" date="2019-07" db="EMBL/GenBank/DDBJ databases">
        <title>Full genome sequence of Devosia sp. Gsoil 520.</title>
        <authorList>
            <person name="Im W.-T."/>
        </authorList>
    </citation>
    <scope>NUCLEOTIDE SEQUENCE [LARGE SCALE GENOMIC DNA]</scope>
    <source>
        <strain evidence="3 4">Gsoil 520</strain>
    </source>
</reference>
<keyword evidence="1" id="KW-0472">Membrane</keyword>
<dbReference type="Pfam" id="PF04955">
    <property type="entry name" value="HupE_UreJ"/>
    <property type="match status" value="1"/>
</dbReference>
<evidence type="ECO:0000256" key="2">
    <source>
        <dbReference type="SAM" id="SignalP"/>
    </source>
</evidence>
<dbReference type="EMBL" id="CP042304">
    <property type="protein sequence ID" value="QDZ10488.1"/>
    <property type="molecule type" value="Genomic_DNA"/>
</dbReference>